<feature type="region of interest" description="Disordered" evidence="1">
    <location>
        <begin position="1"/>
        <end position="57"/>
    </location>
</feature>
<dbReference type="HOGENOM" id="CLU_2743320_0_0_1"/>
<dbReference type="EMBL" id="KQ971312">
    <property type="protein sequence ID" value="EEZ97953.1"/>
    <property type="molecule type" value="Genomic_DNA"/>
</dbReference>
<dbReference type="AlphaFoldDB" id="D6WAT6"/>
<evidence type="ECO:0000256" key="1">
    <source>
        <dbReference type="SAM" id="MobiDB-lite"/>
    </source>
</evidence>
<accession>D6WAT6</accession>
<sequence>MAVLIAQRSGKQSARSGVVDEKAALKRAKSRNCNEKDDSGELPQDDRLGGWRADGESSDVTFVSHDYMAQD</sequence>
<protein>
    <submittedName>
        <fullName evidence="2">Uncharacterized protein</fullName>
    </submittedName>
</protein>
<reference evidence="2 3" key="1">
    <citation type="journal article" date="2008" name="Nature">
        <title>The genome of the model beetle and pest Tribolium castaneum.</title>
        <authorList>
            <consortium name="Tribolium Genome Sequencing Consortium"/>
            <person name="Richards S."/>
            <person name="Gibbs R.A."/>
            <person name="Weinstock G.M."/>
            <person name="Brown S.J."/>
            <person name="Denell R."/>
            <person name="Beeman R.W."/>
            <person name="Gibbs R."/>
            <person name="Beeman R.W."/>
            <person name="Brown S.J."/>
            <person name="Bucher G."/>
            <person name="Friedrich M."/>
            <person name="Grimmelikhuijzen C.J."/>
            <person name="Klingler M."/>
            <person name="Lorenzen M."/>
            <person name="Richards S."/>
            <person name="Roth S."/>
            <person name="Schroder R."/>
            <person name="Tautz D."/>
            <person name="Zdobnov E.M."/>
            <person name="Muzny D."/>
            <person name="Gibbs R.A."/>
            <person name="Weinstock G.M."/>
            <person name="Attaway T."/>
            <person name="Bell S."/>
            <person name="Buhay C.J."/>
            <person name="Chandrabose M.N."/>
            <person name="Chavez D."/>
            <person name="Clerk-Blankenburg K.P."/>
            <person name="Cree A."/>
            <person name="Dao M."/>
            <person name="Davis C."/>
            <person name="Chacko J."/>
            <person name="Dinh H."/>
            <person name="Dugan-Rocha S."/>
            <person name="Fowler G."/>
            <person name="Garner T.T."/>
            <person name="Garnes J."/>
            <person name="Gnirke A."/>
            <person name="Hawes A."/>
            <person name="Hernandez J."/>
            <person name="Hines S."/>
            <person name="Holder M."/>
            <person name="Hume J."/>
            <person name="Jhangiani S.N."/>
            <person name="Joshi V."/>
            <person name="Khan Z.M."/>
            <person name="Jackson L."/>
            <person name="Kovar C."/>
            <person name="Kowis A."/>
            <person name="Lee S."/>
            <person name="Lewis L.R."/>
            <person name="Margolis J."/>
            <person name="Morgan M."/>
            <person name="Nazareth L.V."/>
            <person name="Nguyen N."/>
            <person name="Okwuonu G."/>
            <person name="Parker D."/>
            <person name="Richards S."/>
            <person name="Ruiz S.J."/>
            <person name="Santibanez J."/>
            <person name="Savard J."/>
            <person name="Scherer S.E."/>
            <person name="Schneider B."/>
            <person name="Sodergren E."/>
            <person name="Tautz D."/>
            <person name="Vattahil S."/>
            <person name="Villasana D."/>
            <person name="White C.S."/>
            <person name="Wright R."/>
            <person name="Park Y."/>
            <person name="Beeman R.W."/>
            <person name="Lord J."/>
            <person name="Oppert B."/>
            <person name="Lorenzen M."/>
            <person name="Brown S."/>
            <person name="Wang L."/>
            <person name="Savard J."/>
            <person name="Tautz D."/>
            <person name="Richards S."/>
            <person name="Weinstock G."/>
            <person name="Gibbs R.A."/>
            <person name="Liu Y."/>
            <person name="Worley K."/>
            <person name="Weinstock G."/>
            <person name="Elsik C.G."/>
            <person name="Reese J.T."/>
            <person name="Elhaik E."/>
            <person name="Landan G."/>
            <person name="Graur D."/>
            <person name="Arensburger P."/>
            <person name="Atkinson P."/>
            <person name="Beeman R.W."/>
            <person name="Beidler J."/>
            <person name="Brown S.J."/>
            <person name="Demuth J.P."/>
            <person name="Drury D.W."/>
            <person name="Du Y.Z."/>
            <person name="Fujiwara H."/>
            <person name="Lorenzen M."/>
            <person name="Maselli V."/>
            <person name="Osanai M."/>
            <person name="Park Y."/>
            <person name="Robertson H.M."/>
            <person name="Tu Z."/>
            <person name="Wang J.J."/>
            <person name="Wang S."/>
            <person name="Richards S."/>
            <person name="Song H."/>
            <person name="Zhang L."/>
            <person name="Sodergren E."/>
            <person name="Werner D."/>
            <person name="Stanke M."/>
            <person name="Morgenstern B."/>
            <person name="Solovyev V."/>
            <person name="Kosarev P."/>
            <person name="Brown G."/>
            <person name="Chen H.C."/>
            <person name="Ermolaeva O."/>
            <person name="Hlavina W."/>
            <person name="Kapustin Y."/>
            <person name="Kiryutin B."/>
            <person name="Kitts P."/>
            <person name="Maglott D."/>
            <person name="Pruitt K."/>
            <person name="Sapojnikov V."/>
            <person name="Souvorov A."/>
            <person name="Mackey A.J."/>
            <person name="Waterhouse R.M."/>
            <person name="Wyder S."/>
            <person name="Zdobnov E.M."/>
            <person name="Zdobnov E.M."/>
            <person name="Wyder S."/>
            <person name="Kriventseva E.V."/>
            <person name="Kadowaki T."/>
            <person name="Bork P."/>
            <person name="Aranda M."/>
            <person name="Bao R."/>
            <person name="Beermann A."/>
            <person name="Berns N."/>
            <person name="Bolognesi R."/>
            <person name="Bonneton F."/>
            <person name="Bopp D."/>
            <person name="Brown S.J."/>
            <person name="Bucher G."/>
            <person name="Butts T."/>
            <person name="Chaumot A."/>
            <person name="Denell R.E."/>
            <person name="Ferrier D.E."/>
            <person name="Friedrich M."/>
            <person name="Gordon C.M."/>
            <person name="Jindra M."/>
            <person name="Klingler M."/>
            <person name="Lan Q."/>
            <person name="Lattorff H.M."/>
            <person name="Laudet V."/>
            <person name="von Levetsow C."/>
            <person name="Liu Z."/>
            <person name="Lutz R."/>
            <person name="Lynch J.A."/>
            <person name="da Fonseca R.N."/>
            <person name="Posnien N."/>
            <person name="Reuter R."/>
            <person name="Roth S."/>
            <person name="Savard J."/>
            <person name="Schinko J.B."/>
            <person name="Schmitt C."/>
            <person name="Schoppmeier M."/>
            <person name="Schroder R."/>
            <person name="Shippy T.D."/>
            <person name="Simonnet F."/>
            <person name="Marques-Souza H."/>
            <person name="Tautz D."/>
            <person name="Tomoyasu Y."/>
            <person name="Trauner J."/>
            <person name="Van der Zee M."/>
            <person name="Vervoort M."/>
            <person name="Wittkopp N."/>
            <person name="Wimmer E.A."/>
            <person name="Yang X."/>
            <person name="Jones A.K."/>
            <person name="Sattelle D.B."/>
            <person name="Ebert P.R."/>
            <person name="Nelson D."/>
            <person name="Scott J.G."/>
            <person name="Beeman R.W."/>
            <person name="Muthukrishnan S."/>
            <person name="Kramer K.J."/>
            <person name="Arakane Y."/>
            <person name="Beeman R.W."/>
            <person name="Zhu Q."/>
            <person name="Hogenkamp D."/>
            <person name="Dixit R."/>
            <person name="Oppert B."/>
            <person name="Jiang H."/>
            <person name="Zou Z."/>
            <person name="Marshall J."/>
            <person name="Elpidina E."/>
            <person name="Vinokurov K."/>
            <person name="Oppert C."/>
            <person name="Zou Z."/>
            <person name="Evans J."/>
            <person name="Lu Z."/>
            <person name="Zhao P."/>
            <person name="Sumathipala N."/>
            <person name="Altincicek B."/>
            <person name="Vilcinskas A."/>
            <person name="Williams M."/>
            <person name="Hultmark D."/>
            <person name="Hetru C."/>
            <person name="Jiang H."/>
            <person name="Grimmelikhuijzen C.J."/>
            <person name="Hauser F."/>
            <person name="Cazzamali G."/>
            <person name="Williamson M."/>
            <person name="Park Y."/>
            <person name="Li B."/>
            <person name="Tanaka Y."/>
            <person name="Predel R."/>
            <person name="Neupert S."/>
            <person name="Schachtner J."/>
            <person name="Verleyen P."/>
            <person name="Raible F."/>
            <person name="Bork P."/>
            <person name="Friedrich M."/>
            <person name="Walden K.K."/>
            <person name="Robertson H.M."/>
            <person name="Angeli S."/>
            <person name="Foret S."/>
            <person name="Bucher G."/>
            <person name="Schuetz S."/>
            <person name="Maleszka R."/>
            <person name="Wimmer E.A."/>
            <person name="Beeman R.W."/>
            <person name="Lorenzen M."/>
            <person name="Tomoyasu Y."/>
            <person name="Miller S.C."/>
            <person name="Grossmann D."/>
            <person name="Bucher G."/>
        </authorList>
    </citation>
    <scope>NUCLEOTIDE SEQUENCE [LARGE SCALE GENOMIC DNA]</scope>
    <source>
        <strain evidence="2 3">Georgia GA2</strain>
    </source>
</reference>
<dbReference type="Proteomes" id="UP000007266">
    <property type="component" value="Linkage group 2"/>
</dbReference>
<evidence type="ECO:0000313" key="2">
    <source>
        <dbReference type="EMBL" id="EEZ97953.1"/>
    </source>
</evidence>
<feature type="compositionally biased region" description="Basic and acidic residues" evidence="1">
    <location>
        <begin position="32"/>
        <end position="55"/>
    </location>
</feature>
<evidence type="ECO:0000313" key="3">
    <source>
        <dbReference type="Proteomes" id="UP000007266"/>
    </source>
</evidence>
<organism evidence="2 3">
    <name type="scientific">Tribolium castaneum</name>
    <name type="common">Red flour beetle</name>
    <dbReference type="NCBI Taxonomy" id="7070"/>
    <lineage>
        <taxon>Eukaryota</taxon>
        <taxon>Metazoa</taxon>
        <taxon>Ecdysozoa</taxon>
        <taxon>Arthropoda</taxon>
        <taxon>Hexapoda</taxon>
        <taxon>Insecta</taxon>
        <taxon>Pterygota</taxon>
        <taxon>Neoptera</taxon>
        <taxon>Endopterygota</taxon>
        <taxon>Coleoptera</taxon>
        <taxon>Polyphaga</taxon>
        <taxon>Cucujiformia</taxon>
        <taxon>Tenebrionidae</taxon>
        <taxon>Tenebrionidae incertae sedis</taxon>
        <taxon>Tribolium</taxon>
    </lineage>
</organism>
<reference evidence="2 3" key="2">
    <citation type="journal article" date="2010" name="Nucleic Acids Res.">
        <title>BeetleBase in 2010: revisions to provide comprehensive genomic information for Tribolium castaneum.</title>
        <authorList>
            <person name="Kim H.S."/>
            <person name="Murphy T."/>
            <person name="Xia J."/>
            <person name="Caragea D."/>
            <person name="Park Y."/>
            <person name="Beeman R.W."/>
            <person name="Lorenzen M.D."/>
            <person name="Butcher S."/>
            <person name="Manak J.R."/>
            <person name="Brown S.J."/>
        </authorList>
    </citation>
    <scope>GENOME REANNOTATION</scope>
    <source>
        <strain evidence="2 3">Georgia GA2</strain>
    </source>
</reference>
<proteinExistence type="predicted"/>
<keyword evidence="3" id="KW-1185">Reference proteome</keyword>
<gene>
    <name evidence="2" type="primary">GLEAN_00344</name>
    <name evidence="2" type="ORF">TcasGA2_TC000344</name>
</gene>
<name>D6WAT6_TRICA</name>